<accession>A0A481TRQ4</accession>
<evidence type="ECO:0000313" key="2">
    <source>
        <dbReference type="EMBL" id="QBH82845.1"/>
    </source>
</evidence>
<sequence length="47" mass="4912">MQPPRPAGPVRLAGANPMPVSQLHPHGVPPPDLALCHGDGRRDRNGA</sequence>
<protein>
    <submittedName>
        <fullName evidence="2">Uncharacterized protein</fullName>
    </submittedName>
</protein>
<organismHost>
    <name type="scientific">Homo sapiens</name>
    <name type="common">Human</name>
    <dbReference type="NCBI Taxonomy" id="9606"/>
</organismHost>
<organism evidence="2">
    <name type="scientific">Human herpesvirus 2</name>
    <name type="common">HHV-2</name>
    <name type="synonym">Human herpes simplex virus 2</name>
    <dbReference type="NCBI Taxonomy" id="10310"/>
    <lineage>
        <taxon>Viruses</taxon>
        <taxon>Duplodnaviria</taxon>
        <taxon>Heunggongvirae</taxon>
        <taxon>Peploviricota</taxon>
        <taxon>Herviviricetes</taxon>
        <taxon>Herpesvirales</taxon>
        <taxon>Orthoherpesviridae</taxon>
        <taxon>Alphaherpesvirinae</taxon>
        <taxon>Simplexvirus</taxon>
        <taxon>Simplexvirus humanalpha2</taxon>
    </lineage>
</organism>
<reference evidence="2" key="1">
    <citation type="submission" date="2018-08" db="EMBL/GenBank/DDBJ databases">
        <title>HSV2 whole genome sequences from clinical isolates.</title>
        <authorList>
            <person name="Roychoudhury P."/>
            <person name="Greninger A.L."/>
            <person name="Jerome K.R."/>
            <person name="Johnston C."/>
            <person name="Wald A."/>
            <person name="Xie H."/>
        </authorList>
    </citation>
    <scope>NUCLEOTIDE SEQUENCE</scope>
    <source>
        <strain evidence="2">2000-9815</strain>
    </source>
</reference>
<name>A0A481TRQ4_HHV2</name>
<feature type="compositionally biased region" description="Basic and acidic residues" evidence="1">
    <location>
        <begin position="38"/>
        <end position="47"/>
    </location>
</feature>
<dbReference type="EMBL" id="MH790634">
    <property type="protein sequence ID" value="QBH82845.1"/>
    <property type="molecule type" value="Genomic_DNA"/>
</dbReference>
<proteinExistence type="predicted"/>
<feature type="region of interest" description="Disordered" evidence="1">
    <location>
        <begin position="1"/>
        <end position="47"/>
    </location>
</feature>
<evidence type="ECO:0000256" key="1">
    <source>
        <dbReference type="SAM" id="MobiDB-lite"/>
    </source>
</evidence>